<sequence>MILFKKLKNQDSMKWYHDVLLDKEKEINIMKKDINISLNQINNYIDYDENNDKLIKSNSNGKEVTIDDRDDSGNDCDTNMNEKIKLNNQESFTKIIDDYNKEKKSKSKSIIDININ</sequence>
<keyword evidence="2" id="KW-1185">Reference proteome</keyword>
<reference evidence="1 2" key="1">
    <citation type="submission" date="2016-08" db="EMBL/GenBank/DDBJ databases">
        <title>A Parts List for Fungal Cellulosomes Revealed by Comparative Genomics.</title>
        <authorList>
            <consortium name="DOE Joint Genome Institute"/>
            <person name="Haitjema C.H."/>
            <person name="Gilmore S.P."/>
            <person name="Henske J.K."/>
            <person name="Solomon K.V."/>
            <person name="De Groot R."/>
            <person name="Kuo A."/>
            <person name="Mondo S.J."/>
            <person name="Salamov A.A."/>
            <person name="Labutti K."/>
            <person name="Zhao Z."/>
            <person name="Chiniquy J."/>
            <person name="Barry K."/>
            <person name="Brewer H.M."/>
            <person name="Purvine S.O."/>
            <person name="Wright A.T."/>
            <person name="Boxma B."/>
            <person name="Van Alen T."/>
            <person name="Hackstein J.H."/>
            <person name="Baker S.E."/>
            <person name="Grigoriev I.V."/>
            <person name="O'Malley M.A."/>
        </authorList>
    </citation>
    <scope>NUCLEOTIDE SEQUENCE [LARGE SCALE GENOMIC DNA]</scope>
    <source>
        <strain evidence="1 2">G1</strain>
    </source>
</reference>
<name>A0A1Y2CF46_9FUNG</name>
<proteinExistence type="predicted"/>
<dbReference type="AlphaFoldDB" id="A0A1Y2CF46"/>
<organism evidence="1 2">
    <name type="scientific">Neocallimastix californiae</name>
    <dbReference type="NCBI Taxonomy" id="1754190"/>
    <lineage>
        <taxon>Eukaryota</taxon>
        <taxon>Fungi</taxon>
        <taxon>Fungi incertae sedis</taxon>
        <taxon>Chytridiomycota</taxon>
        <taxon>Chytridiomycota incertae sedis</taxon>
        <taxon>Neocallimastigomycetes</taxon>
        <taxon>Neocallimastigales</taxon>
        <taxon>Neocallimastigaceae</taxon>
        <taxon>Neocallimastix</taxon>
    </lineage>
</organism>
<gene>
    <name evidence="1" type="ORF">LY90DRAFT_509510</name>
</gene>
<evidence type="ECO:0000313" key="1">
    <source>
        <dbReference type="EMBL" id="ORY45424.1"/>
    </source>
</evidence>
<comment type="caution">
    <text evidence="1">The sequence shown here is derived from an EMBL/GenBank/DDBJ whole genome shotgun (WGS) entry which is preliminary data.</text>
</comment>
<dbReference type="OrthoDB" id="10522925at2759"/>
<evidence type="ECO:0000313" key="2">
    <source>
        <dbReference type="Proteomes" id="UP000193920"/>
    </source>
</evidence>
<dbReference type="EMBL" id="MCOG01000111">
    <property type="protein sequence ID" value="ORY45424.1"/>
    <property type="molecule type" value="Genomic_DNA"/>
</dbReference>
<dbReference type="Proteomes" id="UP000193920">
    <property type="component" value="Unassembled WGS sequence"/>
</dbReference>
<protein>
    <submittedName>
        <fullName evidence="1">Uncharacterized protein</fullName>
    </submittedName>
</protein>
<accession>A0A1Y2CF46</accession>